<sequence>MASQAQQHCALTSQPKYPARTETKPPLRQGELQQGELRPGEKSVAEKPAIDSGGNGLQSLIDSIESGENILEILLDQSIDITKDIIERDIVKTHAVHGCHRVGHDETEMKPLMMIDDRWVFRG</sequence>
<feature type="region of interest" description="Disordered" evidence="1">
    <location>
        <begin position="1"/>
        <end position="57"/>
    </location>
</feature>
<dbReference type="EMBL" id="JABEXW010000740">
    <property type="protein sequence ID" value="KAF4956919.1"/>
    <property type="molecule type" value="Genomic_DNA"/>
</dbReference>
<evidence type="ECO:0000313" key="2">
    <source>
        <dbReference type="EMBL" id="KAF4956919.1"/>
    </source>
</evidence>
<gene>
    <name evidence="2" type="ORF">FSARC_11436</name>
</gene>
<name>A0A8H4TFH8_9HYPO</name>
<dbReference type="AlphaFoldDB" id="A0A8H4TFH8"/>
<reference evidence="2" key="2">
    <citation type="submission" date="2020-05" db="EMBL/GenBank/DDBJ databases">
        <authorList>
            <person name="Kim H.-S."/>
            <person name="Proctor R.H."/>
            <person name="Brown D.W."/>
        </authorList>
    </citation>
    <scope>NUCLEOTIDE SEQUENCE</scope>
    <source>
        <strain evidence="2">NRRL 20472</strain>
    </source>
</reference>
<feature type="compositionally biased region" description="Polar residues" evidence="1">
    <location>
        <begin position="1"/>
        <end position="15"/>
    </location>
</feature>
<keyword evidence="3" id="KW-1185">Reference proteome</keyword>
<comment type="caution">
    <text evidence="2">The sequence shown here is derived from an EMBL/GenBank/DDBJ whole genome shotgun (WGS) entry which is preliminary data.</text>
</comment>
<evidence type="ECO:0000256" key="1">
    <source>
        <dbReference type="SAM" id="MobiDB-lite"/>
    </source>
</evidence>
<accession>A0A8H4TFH8</accession>
<feature type="compositionally biased region" description="Basic and acidic residues" evidence="1">
    <location>
        <begin position="38"/>
        <end position="49"/>
    </location>
</feature>
<proteinExistence type="predicted"/>
<organism evidence="2 3">
    <name type="scientific">Fusarium sarcochroum</name>
    <dbReference type="NCBI Taxonomy" id="1208366"/>
    <lineage>
        <taxon>Eukaryota</taxon>
        <taxon>Fungi</taxon>
        <taxon>Dikarya</taxon>
        <taxon>Ascomycota</taxon>
        <taxon>Pezizomycotina</taxon>
        <taxon>Sordariomycetes</taxon>
        <taxon>Hypocreomycetidae</taxon>
        <taxon>Hypocreales</taxon>
        <taxon>Nectriaceae</taxon>
        <taxon>Fusarium</taxon>
        <taxon>Fusarium lateritium species complex</taxon>
    </lineage>
</organism>
<protein>
    <submittedName>
        <fullName evidence="2">Uncharacterized protein</fullName>
    </submittedName>
</protein>
<reference evidence="2" key="1">
    <citation type="journal article" date="2020" name="BMC Genomics">
        <title>Correction to: Identification and distribution of gene clusters required for synthesis of sphingolipid metabolism inhibitors in diverse species of the filamentous fungus Fusarium.</title>
        <authorList>
            <person name="Kim H.S."/>
            <person name="Lohmar J.M."/>
            <person name="Busman M."/>
            <person name="Brown D.W."/>
            <person name="Naumann T.A."/>
            <person name="Divon H.H."/>
            <person name="Lysoe E."/>
            <person name="Uhlig S."/>
            <person name="Proctor R.H."/>
        </authorList>
    </citation>
    <scope>NUCLEOTIDE SEQUENCE</scope>
    <source>
        <strain evidence="2">NRRL 20472</strain>
    </source>
</reference>
<dbReference type="Proteomes" id="UP000622797">
    <property type="component" value="Unassembled WGS sequence"/>
</dbReference>
<evidence type="ECO:0000313" key="3">
    <source>
        <dbReference type="Proteomes" id="UP000622797"/>
    </source>
</evidence>